<comment type="subcellular location">
    <subcellularLocation>
        <location evidence="6">Cell membrane</location>
        <topology evidence="6">Multi-pass membrane protein</topology>
    </subcellularLocation>
    <subcellularLocation>
        <location evidence="1">Membrane</location>
        <topology evidence="1">Multi-pass membrane protein</topology>
    </subcellularLocation>
</comment>
<sequence length="286" mass="30467">MRKLIIFAFIGFLAQLIDGSLGMAYGVTSTTLLLTFGIAPTVASASVHLAEVVTTAASGASHIKFGNVDKQAVYQLIIPGSIGAFVGACFLSNLPGDVAKPFIALFLMLLGFYVLLRFLFTFESGIQKKSIELTRKQSIPLGLIAGFADATGGGGWGPIATPILLSKKGSTARKVVGTVDTSEFAIAVSATLGFLVSLGWEEVNWYWVIALMIGGVIAAPIAAWLVKKLPAYLLGVLVGGFIILTNARTLINTWSADAAWVPFIYAFILIGWFLAINYSIRKNKLK</sequence>
<dbReference type="PANTHER" id="PTHR43701:SF12">
    <property type="entry name" value="MEMBRANE TRANSPORTER PROTEIN YTNM-RELATED"/>
    <property type="match status" value="1"/>
</dbReference>
<gene>
    <name evidence="7" type="ORF">ACFOU2_08320</name>
</gene>
<feature type="transmembrane region" description="Helical" evidence="6">
    <location>
        <begin position="102"/>
        <end position="120"/>
    </location>
</feature>
<reference evidence="8" key="1">
    <citation type="journal article" date="2019" name="Int. J. Syst. Evol. Microbiol.">
        <title>The Global Catalogue of Microorganisms (GCM) 10K type strain sequencing project: providing services to taxonomists for standard genome sequencing and annotation.</title>
        <authorList>
            <consortium name="The Broad Institute Genomics Platform"/>
            <consortium name="The Broad Institute Genome Sequencing Center for Infectious Disease"/>
            <person name="Wu L."/>
            <person name="Ma J."/>
        </authorList>
    </citation>
    <scope>NUCLEOTIDE SEQUENCE [LARGE SCALE GENOMIC DNA]</scope>
    <source>
        <strain evidence="8">CCUG 61889</strain>
    </source>
</reference>
<dbReference type="InterPro" id="IPR051598">
    <property type="entry name" value="TSUP/Inactive_protease-like"/>
</dbReference>
<evidence type="ECO:0000256" key="1">
    <source>
        <dbReference type="ARBA" id="ARBA00004141"/>
    </source>
</evidence>
<dbReference type="RefSeq" id="WP_377914059.1">
    <property type="nucleotide sequence ID" value="NZ_JBHRZT010000032.1"/>
</dbReference>
<dbReference type="InterPro" id="IPR002781">
    <property type="entry name" value="TM_pro_TauE-like"/>
</dbReference>
<keyword evidence="6" id="KW-1003">Cell membrane</keyword>
<dbReference type="Proteomes" id="UP001595752">
    <property type="component" value="Unassembled WGS sequence"/>
</dbReference>
<accession>A0ABV8AZW0</accession>
<proteinExistence type="inferred from homology"/>
<feature type="transmembrane region" description="Helical" evidence="6">
    <location>
        <begin position="232"/>
        <end position="251"/>
    </location>
</feature>
<keyword evidence="3 6" id="KW-0812">Transmembrane</keyword>
<dbReference type="EMBL" id="JBHRZT010000032">
    <property type="protein sequence ID" value="MFC3883511.1"/>
    <property type="molecule type" value="Genomic_DNA"/>
</dbReference>
<evidence type="ECO:0000256" key="3">
    <source>
        <dbReference type="ARBA" id="ARBA00022692"/>
    </source>
</evidence>
<feature type="transmembrane region" description="Helical" evidence="6">
    <location>
        <begin position="205"/>
        <end position="225"/>
    </location>
</feature>
<evidence type="ECO:0000256" key="5">
    <source>
        <dbReference type="ARBA" id="ARBA00023136"/>
    </source>
</evidence>
<name>A0ABV8AZW0_9BACI</name>
<keyword evidence="5 6" id="KW-0472">Membrane</keyword>
<evidence type="ECO:0000256" key="2">
    <source>
        <dbReference type="ARBA" id="ARBA00009142"/>
    </source>
</evidence>
<dbReference type="PANTHER" id="PTHR43701">
    <property type="entry name" value="MEMBRANE TRANSPORTER PROTEIN MJ0441-RELATED"/>
    <property type="match status" value="1"/>
</dbReference>
<evidence type="ECO:0000313" key="8">
    <source>
        <dbReference type="Proteomes" id="UP001595752"/>
    </source>
</evidence>
<feature type="transmembrane region" description="Helical" evidence="6">
    <location>
        <begin position="263"/>
        <end position="280"/>
    </location>
</feature>
<comment type="similarity">
    <text evidence="2 6">Belongs to the 4-toluene sulfonate uptake permease (TSUP) (TC 2.A.102) family.</text>
</comment>
<evidence type="ECO:0000256" key="6">
    <source>
        <dbReference type="RuleBase" id="RU363041"/>
    </source>
</evidence>
<dbReference type="Pfam" id="PF01925">
    <property type="entry name" value="TauE"/>
    <property type="match status" value="1"/>
</dbReference>
<feature type="transmembrane region" description="Helical" evidence="6">
    <location>
        <begin position="73"/>
        <end position="96"/>
    </location>
</feature>
<feature type="transmembrane region" description="Helical" evidence="6">
    <location>
        <begin position="32"/>
        <end position="53"/>
    </location>
</feature>
<organism evidence="7 8">
    <name type="scientific">Bacillus songklensis</name>
    <dbReference type="NCBI Taxonomy" id="1069116"/>
    <lineage>
        <taxon>Bacteria</taxon>
        <taxon>Bacillati</taxon>
        <taxon>Bacillota</taxon>
        <taxon>Bacilli</taxon>
        <taxon>Bacillales</taxon>
        <taxon>Bacillaceae</taxon>
        <taxon>Bacillus</taxon>
    </lineage>
</organism>
<protein>
    <recommendedName>
        <fullName evidence="6">Probable membrane transporter protein</fullName>
    </recommendedName>
</protein>
<evidence type="ECO:0000313" key="7">
    <source>
        <dbReference type="EMBL" id="MFC3883511.1"/>
    </source>
</evidence>
<keyword evidence="8" id="KW-1185">Reference proteome</keyword>
<evidence type="ECO:0000256" key="4">
    <source>
        <dbReference type="ARBA" id="ARBA00022989"/>
    </source>
</evidence>
<keyword evidence="4 6" id="KW-1133">Transmembrane helix</keyword>
<comment type="caution">
    <text evidence="7">The sequence shown here is derived from an EMBL/GenBank/DDBJ whole genome shotgun (WGS) entry which is preliminary data.</text>
</comment>